<dbReference type="InterPro" id="IPR033452">
    <property type="entry name" value="GH30_C"/>
</dbReference>
<reference evidence="17" key="1">
    <citation type="submission" date="2022-11" db="UniProtKB">
        <authorList>
            <consortium name="WormBaseParasite"/>
        </authorList>
    </citation>
    <scope>IDENTIFICATION</scope>
</reference>
<dbReference type="GO" id="GO:0032006">
    <property type="term" value="P:regulation of TOR signaling"/>
    <property type="evidence" value="ECO:0007669"/>
    <property type="project" value="UniProtKB-ARBA"/>
</dbReference>
<evidence type="ECO:0000259" key="14">
    <source>
        <dbReference type="Pfam" id="PF02055"/>
    </source>
</evidence>
<evidence type="ECO:0000256" key="12">
    <source>
        <dbReference type="RuleBase" id="RU361188"/>
    </source>
</evidence>
<dbReference type="GO" id="GO:0016758">
    <property type="term" value="F:hexosyltransferase activity"/>
    <property type="evidence" value="ECO:0007669"/>
    <property type="project" value="UniProtKB-ARBA"/>
</dbReference>
<organism evidence="16 17">
    <name type="scientific">Plectus sambesii</name>
    <dbReference type="NCBI Taxonomy" id="2011161"/>
    <lineage>
        <taxon>Eukaryota</taxon>
        <taxon>Metazoa</taxon>
        <taxon>Ecdysozoa</taxon>
        <taxon>Nematoda</taxon>
        <taxon>Chromadorea</taxon>
        <taxon>Plectida</taxon>
        <taxon>Plectina</taxon>
        <taxon>Plectoidea</taxon>
        <taxon>Plectidae</taxon>
        <taxon>Plectus</taxon>
    </lineage>
</organism>
<evidence type="ECO:0000313" key="16">
    <source>
        <dbReference type="Proteomes" id="UP000887566"/>
    </source>
</evidence>
<dbReference type="AlphaFoldDB" id="A0A914VXI0"/>
<feature type="chain" id="PRO_5037709548" description="Glucosylceramidase" evidence="13">
    <location>
        <begin position="19"/>
        <end position="537"/>
    </location>
</feature>
<dbReference type="GO" id="GO:0006680">
    <property type="term" value="P:glucosylceramide catabolic process"/>
    <property type="evidence" value="ECO:0007669"/>
    <property type="project" value="UniProtKB-ARBA"/>
</dbReference>
<dbReference type="GO" id="GO:0010605">
    <property type="term" value="P:negative regulation of macromolecule metabolic process"/>
    <property type="evidence" value="ECO:0007669"/>
    <property type="project" value="UniProtKB-ARBA"/>
</dbReference>
<dbReference type="InterPro" id="IPR017853">
    <property type="entry name" value="GH"/>
</dbReference>
<dbReference type="InterPro" id="IPR001139">
    <property type="entry name" value="Glyco_hydro_30"/>
</dbReference>
<evidence type="ECO:0000256" key="1">
    <source>
        <dbReference type="ARBA" id="ARBA00001013"/>
    </source>
</evidence>
<dbReference type="GO" id="GO:0005774">
    <property type="term" value="C:vacuolar membrane"/>
    <property type="evidence" value="ECO:0007669"/>
    <property type="project" value="UniProtKB-ARBA"/>
</dbReference>
<comment type="pathway">
    <text evidence="3">Sphingolipid metabolism.</text>
</comment>
<dbReference type="GO" id="GO:0042391">
    <property type="term" value="P:regulation of membrane potential"/>
    <property type="evidence" value="ECO:0007669"/>
    <property type="project" value="UniProtKB-ARBA"/>
</dbReference>
<comment type="catalytic activity">
    <reaction evidence="10">
        <text>a beta-D-glucosylceramide + H2O = an N-acyl-sphingoid base + D-glucose</text>
        <dbReference type="Rhea" id="RHEA:81447"/>
        <dbReference type="ChEBI" id="CHEBI:4167"/>
        <dbReference type="ChEBI" id="CHEBI:15377"/>
        <dbReference type="ChEBI" id="CHEBI:83264"/>
        <dbReference type="ChEBI" id="CHEBI:83273"/>
    </reaction>
    <physiologicalReaction direction="left-to-right" evidence="10">
        <dbReference type="Rhea" id="RHEA:81448"/>
    </physiologicalReaction>
</comment>
<keyword evidence="6 13" id="KW-0732">Signal</keyword>
<evidence type="ECO:0000256" key="6">
    <source>
        <dbReference type="ARBA" id="ARBA00022729"/>
    </source>
</evidence>
<evidence type="ECO:0000256" key="5">
    <source>
        <dbReference type="ARBA" id="ARBA00012658"/>
    </source>
</evidence>
<evidence type="ECO:0000256" key="8">
    <source>
        <dbReference type="ARBA" id="ARBA00022919"/>
    </source>
</evidence>
<dbReference type="Pfam" id="PF02055">
    <property type="entry name" value="Glyco_hydro_30"/>
    <property type="match status" value="1"/>
</dbReference>
<name>A0A914VXI0_9BILA</name>
<dbReference type="GO" id="GO:0006066">
    <property type="term" value="P:alcohol metabolic process"/>
    <property type="evidence" value="ECO:0007669"/>
    <property type="project" value="UniProtKB-ARBA"/>
</dbReference>
<dbReference type="PRINTS" id="PR00843">
    <property type="entry name" value="GLHYDRLASE30"/>
</dbReference>
<dbReference type="GO" id="GO:0005102">
    <property type="term" value="F:signaling receptor binding"/>
    <property type="evidence" value="ECO:0007669"/>
    <property type="project" value="UniProtKB-ARBA"/>
</dbReference>
<dbReference type="Pfam" id="PF17189">
    <property type="entry name" value="Glyco_hydro_30C"/>
    <property type="match status" value="1"/>
</dbReference>
<evidence type="ECO:0000256" key="7">
    <source>
        <dbReference type="ARBA" id="ARBA00022801"/>
    </source>
</evidence>
<keyword evidence="8 12" id="KW-0746">Sphingolipid metabolism</keyword>
<dbReference type="GO" id="GO:0030163">
    <property type="term" value="P:protein catabolic process"/>
    <property type="evidence" value="ECO:0007669"/>
    <property type="project" value="UniProtKB-ARBA"/>
</dbReference>
<dbReference type="GO" id="GO:0008202">
    <property type="term" value="P:steroid metabolic process"/>
    <property type="evidence" value="ECO:0007669"/>
    <property type="project" value="UniProtKB-ARBA"/>
</dbReference>
<keyword evidence="9 12" id="KW-0443">Lipid metabolism</keyword>
<dbReference type="Gene3D" id="3.20.20.80">
    <property type="entry name" value="Glycosidases"/>
    <property type="match status" value="1"/>
</dbReference>
<keyword evidence="7 12" id="KW-0378">Hydrolase</keyword>
<dbReference type="SUPFAM" id="SSF51445">
    <property type="entry name" value="(Trans)glycosidases"/>
    <property type="match status" value="1"/>
</dbReference>
<dbReference type="PANTHER" id="PTHR11069:SF23">
    <property type="entry name" value="LYSOSOMAL ACID GLUCOSYLCERAMIDASE"/>
    <property type="match status" value="1"/>
</dbReference>
<comment type="catalytic activity">
    <reaction evidence="11">
        <text>an N-acyl-1-beta-D-glucosyl-15-methylhexadecasphing-4-enine + H2O = an N-acyl-15-methylhexadecasphing-4-enine + D-glucose</text>
        <dbReference type="Rhea" id="RHEA:34755"/>
        <dbReference type="ChEBI" id="CHEBI:4167"/>
        <dbReference type="ChEBI" id="CHEBI:15377"/>
        <dbReference type="ChEBI" id="CHEBI:70815"/>
        <dbReference type="ChEBI" id="CHEBI:70846"/>
    </reaction>
    <physiologicalReaction direction="left-to-right" evidence="11">
        <dbReference type="Rhea" id="RHEA:34756"/>
    </physiologicalReaction>
</comment>
<dbReference type="GO" id="GO:0006914">
    <property type="term" value="P:autophagy"/>
    <property type="evidence" value="ECO:0007669"/>
    <property type="project" value="UniProtKB-ARBA"/>
</dbReference>
<comment type="pathway">
    <text evidence="2">Lipid metabolism; sphingolipid metabolism.</text>
</comment>
<keyword evidence="16" id="KW-1185">Reference proteome</keyword>
<accession>A0A914VXI0</accession>
<dbReference type="GO" id="GO:0004348">
    <property type="term" value="F:glucosylceramidase activity"/>
    <property type="evidence" value="ECO:0007669"/>
    <property type="project" value="UniProtKB-EC"/>
</dbReference>
<evidence type="ECO:0000256" key="4">
    <source>
        <dbReference type="ARBA" id="ARBA00005382"/>
    </source>
</evidence>
<dbReference type="GO" id="GO:0051246">
    <property type="term" value="P:regulation of protein metabolic process"/>
    <property type="evidence" value="ECO:0007669"/>
    <property type="project" value="UniProtKB-ARBA"/>
</dbReference>
<dbReference type="EC" id="3.2.1.45" evidence="5 12"/>
<evidence type="ECO:0000256" key="2">
    <source>
        <dbReference type="ARBA" id="ARBA00004760"/>
    </source>
</evidence>
<protein>
    <recommendedName>
        <fullName evidence="5 12">Glucosylceramidase</fullName>
        <ecNumber evidence="5 12">3.2.1.45</ecNumber>
    </recommendedName>
</protein>
<sequence length="537" mass="60297">MKPTLLILHSLFFSVAHFYSPSPCEKRYFVKESHQFMVCMCNSTYCDDFPALGTIDDDAAAVYVSSKSGKRFEKSTISWTTAKKNLFSGEGVRPKKRVRITPKNRMQTMIGFGGAFTDAAGINIASLDKETQEQIMQAYYGQNGIQYSIGRVTMASTDFSTREYSYDDVDGDFTLEHFALAPDDFQFKIPYIKRAVKLTGGDLKLFGVAWSAPGWMKTSGRMKGGGGLKNTSDGIYEQALARYYVRFLEEYDRNGVKFWGLSVMNQPVTAEDPDFTWQSTYFSPEQERDFIKYALGPILRNSTIGRDITLIAIDDQRPAILSYAKAIYSDPVASSYTAGTGIHWYLDMFAPVGVYTLTHKAWPDKFILATEACVALVPVLGNWTNADKYAASIISNLNNWVTGWTDWNIALDTKGGPNWVNNFADSPIIIDASKGEFYKQPMFYVMGHFSKFIRPGSVRIGLSMEEDDELEGVAFSTPAEQNVLVVRNAHSHHTYNLEIDVADRPGQVLHVSVEPDSITTIVWKEVRQYLNFGSFVI</sequence>
<comment type="catalytic activity">
    <reaction evidence="1">
        <text>a beta-D-glucosyl-(1&lt;-&gt;1')-N-acylsphing-4-enine + H2O = an N-acylsphing-4-enine + D-glucose</text>
        <dbReference type="Rhea" id="RHEA:13269"/>
        <dbReference type="ChEBI" id="CHEBI:4167"/>
        <dbReference type="ChEBI" id="CHEBI:15377"/>
        <dbReference type="ChEBI" id="CHEBI:22801"/>
        <dbReference type="ChEBI" id="CHEBI:52639"/>
        <dbReference type="EC" id="3.2.1.45"/>
    </reaction>
    <physiologicalReaction direction="left-to-right" evidence="1">
        <dbReference type="Rhea" id="RHEA:13270"/>
    </physiologicalReaction>
</comment>
<dbReference type="FunFam" id="3.20.20.80:FF:000030">
    <property type="entry name" value="Lysosomal acid glucosylceramidase"/>
    <property type="match status" value="1"/>
</dbReference>
<dbReference type="PANTHER" id="PTHR11069">
    <property type="entry name" value="GLUCOSYLCERAMIDASE"/>
    <property type="match status" value="1"/>
</dbReference>
<evidence type="ECO:0000256" key="3">
    <source>
        <dbReference type="ARBA" id="ARBA00004991"/>
    </source>
</evidence>
<evidence type="ECO:0000256" key="10">
    <source>
        <dbReference type="ARBA" id="ARBA00050474"/>
    </source>
</evidence>
<feature type="signal peptide" evidence="13">
    <location>
        <begin position="1"/>
        <end position="18"/>
    </location>
</feature>
<proteinExistence type="inferred from homology"/>
<evidence type="ECO:0000256" key="11">
    <source>
        <dbReference type="ARBA" id="ARBA00051345"/>
    </source>
</evidence>
<keyword evidence="12" id="KW-0326">Glycosidase</keyword>
<dbReference type="GO" id="GO:0016241">
    <property type="term" value="P:regulation of macroautophagy"/>
    <property type="evidence" value="ECO:0007669"/>
    <property type="project" value="UniProtKB-ARBA"/>
</dbReference>
<evidence type="ECO:0000259" key="15">
    <source>
        <dbReference type="Pfam" id="PF17189"/>
    </source>
</evidence>
<dbReference type="GO" id="GO:0007040">
    <property type="term" value="P:lysosome organization"/>
    <property type="evidence" value="ECO:0007669"/>
    <property type="project" value="UniProtKB-ARBA"/>
</dbReference>
<evidence type="ECO:0000256" key="9">
    <source>
        <dbReference type="ARBA" id="ARBA00023098"/>
    </source>
</evidence>
<feature type="domain" description="Glycosyl hydrolase family 30 beta sandwich" evidence="15">
    <location>
        <begin position="456"/>
        <end position="521"/>
    </location>
</feature>
<dbReference type="Proteomes" id="UP000887566">
    <property type="component" value="Unplaced"/>
</dbReference>
<evidence type="ECO:0000313" key="17">
    <source>
        <dbReference type="WBParaSite" id="PSAMB.scaffold2686size21818.g18756.t1"/>
    </source>
</evidence>
<evidence type="ECO:0000256" key="13">
    <source>
        <dbReference type="SAM" id="SignalP"/>
    </source>
</evidence>
<dbReference type="WBParaSite" id="PSAMB.scaffold2686size21818.g18756.t1">
    <property type="protein sequence ID" value="PSAMB.scaffold2686size21818.g18756.t1"/>
    <property type="gene ID" value="PSAMB.scaffold2686size21818.g18756"/>
</dbReference>
<feature type="domain" description="Glycosyl hydrolase family 30 TIM-barrel" evidence="14">
    <location>
        <begin position="111"/>
        <end position="453"/>
    </location>
</feature>
<dbReference type="InterPro" id="IPR033453">
    <property type="entry name" value="Glyco_hydro_30_TIM-barrel"/>
</dbReference>
<comment type="similarity">
    <text evidence="4 12">Belongs to the glycosyl hydrolase 30 family.</text>
</comment>
<dbReference type="GO" id="GO:0005764">
    <property type="term" value="C:lysosome"/>
    <property type="evidence" value="ECO:0007669"/>
    <property type="project" value="UniProtKB-ARBA"/>
</dbReference>